<dbReference type="RefSeq" id="WP_116006913.1">
    <property type="nucleotide sequence ID" value="NZ_QUOU01000001.1"/>
</dbReference>
<evidence type="ECO:0000313" key="3">
    <source>
        <dbReference type="EMBL" id="REL25787.1"/>
    </source>
</evidence>
<sequence>MKKYHLSVQQLLKGLSMSALIASVVMAMCALWLPVKAWLAHELITYSWQHYRATGQALKPWPWADTSAVAQLHFTRLEQKVTVLSHADNTALAFSAAAVAPFNRLESTSLIAIAGHQDSHFALLADVQLGDEILLSTANGNELRYRVSAHDIVPQHSVLNIRPDQLGLVLITCYPFTYAGNGTQWQDTREVFGQAQKRLLLYASLLEH</sequence>
<reference evidence="3 4" key="1">
    <citation type="submission" date="2018-08" db="EMBL/GenBank/DDBJ databases">
        <title>Thalassotalea euphylliae genome.</title>
        <authorList>
            <person name="Summers S."/>
            <person name="Rice S.A."/>
            <person name="Freckelton M.L."/>
            <person name="Nedved B.T."/>
            <person name="Hadfield M.G."/>
        </authorList>
    </citation>
    <scope>NUCLEOTIDE SEQUENCE [LARGE SCALE GENOMIC DNA]</scope>
    <source>
        <strain evidence="3 4">H1</strain>
    </source>
</reference>
<comment type="caution">
    <text evidence="3">The sequence shown here is derived from an EMBL/GenBank/DDBJ whole genome shotgun (WGS) entry which is preliminary data.</text>
</comment>
<dbReference type="AlphaFoldDB" id="A0A3E0TN64"/>
<dbReference type="InterPro" id="IPR005754">
    <property type="entry name" value="Sortase"/>
</dbReference>
<accession>A0A3E0TN64</accession>
<dbReference type="Gene3D" id="2.40.260.10">
    <property type="entry name" value="Sortase"/>
    <property type="match status" value="1"/>
</dbReference>
<dbReference type="GO" id="GO:0016787">
    <property type="term" value="F:hydrolase activity"/>
    <property type="evidence" value="ECO:0007669"/>
    <property type="project" value="UniProtKB-KW"/>
</dbReference>
<evidence type="ECO:0000256" key="2">
    <source>
        <dbReference type="SAM" id="Phobius"/>
    </source>
</evidence>
<keyword evidence="2" id="KW-1133">Transmembrane helix</keyword>
<dbReference type="SUPFAM" id="SSF63817">
    <property type="entry name" value="Sortase"/>
    <property type="match status" value="1"/>
</dbReference>
<evidence type="ECO:0000313" key="4">
    <source>
        <dbReference type="Proteomes" id="UP000256478"/>
    </source>
</evidence>
<name>A0A3E0TN64_9GAMM</name>
<keyword evidence="2" id="KW-0472">Membrane</keyword>
<keyword evidence="2" id="KW-0812">Transmembrane</keyword>
<dbReference type="Pfam" id="PF04203">
    <property type="entry name" value="Sortase"/>
    <property type="match status" value="1"/>
</dbReference>
<protein>
    <submittedName>
        <fullName evidence="3">Sortase</fullName>
    </submittedName>
</protein>
<feature type="transmembrane region" description="Helical" evidence="2">
    <location>
        <begin position="12"/>
        <end position="33"/>
    </location>
</feature>
<dbReference type="Proteomes" id="UP000256478">
    <property type="component" value="Unassembled WGS sequence"/>
</dbReference>
<keyword evidence="1" id="KW-0378">Hydrolase</keyword>
<gene>
    <name evidence="3" type="ORF">DXX93_03915</name>
</gene>
<evidence type="ECO:0000256" key="1">
    <source>
        <dbReference type="ARBA" id="ARBA00022801"/>
    </source>
</evidence>
<dbReference type="InterPro" id="IPR023365">
    <property type="entry name" value="Sortase_dom-sf"/>
</dbReference>
<proteinExistence type="predicted"/>
<dbReference type="OrthoDB" id="9790661at2"/>
<dbReference type="EMBL" id="QUOU01000001">
    <property type="protein sequence ID" value="REL25787.1"/>
    <property type="molecule type" value="Genomic_DNA"/>
</dbReference>
<organism evidence="3 4">
    <name type="scientific">Thalassotalea euphylliae</name>
    <dbReference type="NCBI Taxonomy" id="1655234"/>
    <lineage>
        <taxon>Bacteria</taxon>
        <taxon>Pseudomonadati</taxon>
        <taxon>Pseudomonadota</taxon>
        <taxon>Gammaproteobacteria</taxon>
        <taxon>Alteromonadales</taxon>
        <taxon>Colwelliaceae</taxon>
        <taxon>Thalassotalea</taxon>
    </lineage>
</organism>